<evidence type="ECO:0000313" key="2">
    <source>
        <dbReference type="Proteomes" id="UP000183994"/>
    </source>
</evidence>
<keyword evidence="2" id="KW-1185">Reference proteome</keyword>
<dbReference type="AlphaFoldDB" id="A0A1M6NIK6"/>
<dbReference type="Pfam" id="PF00415">
    <property type="entry name" value="RCC1"/>
    <property type="match status" value="1"/>
</dbReference>
<dbReference type="OrthoDB" id="9758365at2"/>
<dbReference type="Pfam" id="PF13540">
    <property type="entry name" value="RCC1_2"/>
    <property type="match status" value="1"/>
</dbReference>
<dbReference type="PRINTS" id="PR00633">
    <property type="entry name" value="RCCNDNSATION"/>
</dbReference>
<protein>
    <submittedName>
        <fullName evidence="1">Regulator of chromosome condensation (RCC1) repeat-containing protein</fullName>
    </submittedName>
</protein>
<dbReference type="Proteomes" id="UP000183994">
    <property type="component" value="Unassembled WGS sequence"/>
</dbReference>
<dbReference type="PANTHER" id="PTHR45982:SF1">
    <property type="entry name" value="REGULATOR OF CHROMOSOME CONDENSATION"/>
    <property type="match status" value="1"/>
</dbReference>
<dbReference type="PROSITE" id="PS00626">
    <property type="entry name" value="RCC1_2"/>
    <property type="match status" value="3"/>
</dbReference>
<dbReference type="STRING" id="1121393.SAMN02745216_02597"/>
<dbReference type="InterPro" id="IPR051553">
    <property type="entry name" value="Ran_GTPase-activating"/>
</dbReference>
<organism evidence="1 2">
    <name type="scientific">Desulfatibacillum alkenivorans DSM 16219</name>
    <dbReference type="NCBI Taxonomy" id="1121393"/>
    <lineage>
        <taxon>Bacteria</taxon>
        <taxon>Pseudomonadati</taxon>
        <taxon>Thermodesulfobacteriota</taxon>
        <taxon>Desulfobacteria</taxon>
        <taxon>Desulfobacterales</taxon>
        <taxon>Desulfatibacillaceae</taxon>
        <taxon>Desulfatibacillum</taxon>
    </lineage>
</organism>
<dbReference type="PROSITE" id="PS50012">
    <property type="entry name" value="RCC1_3"/>
    <property type="match status" value="2"/>
</dbReference>
<dbReference type="EMBL" id="FQZU01000015">
    <property type="protein sequence ID" value="SHJ95503.1"/>
    <property type="molecule type" value="Genomic_DNA"/>
</dbReference>
<dbReference type="InterPro" id="IPR000408">
    <property type="entry name" value="Reg_chr_condens"/>
</dbReference>
<dbReference type="RefSeq" id="WP_073476457.1">
    <property type="nucleotide sequence ID" value="NZ_FQZU01000015.1"/>
</dbReference>
<dbReference type="GO" id="GO:0005737">
    <property type="term" value="C:cytoplasm"/>
    <property type="evidence" value="ECO:0007669"/>
    <property type="project" value="TreeGrafter"/>
</dbReference>
<accession>A0A1M6NIK6</accession>
<reference evidence="2" key="1">
    <citation type="submission" date="2016-11" db="EMBL/GenBank/DDBJ databases">
        <authorList>
            <person name="Varghese N."/>
            <person name="Submissions S."/>
        </authorList>
    </citation>
    <scope>NUCLEOTIDE SEQUENCE [LARGE SCALE GENOMIC DNA]</scope>
    <source>
        <strain evidence="2">DSM 16219</strain>
    </source>
</reference>
<dbReference type="PANTHER" id="PTHR45982">
    <property type="entry name" value="REGULATOR OF CHROMOSOME CONDENSATION"/>
    <property type="match status" value="1"/>
</dbReference>
<proteinExistence type="predicted"/>
<gene>
    <name evidence="1" type="ORF">SAMN02745216_02597</name>
</gene>
<dbReference type="GO" id="GO:0005085">
    <property type="term" value="F:guanyl-nucleotide exchange factor activity"/>
    <property type="evidence" value="ECO:0007669"/>
    <property type="project" value="TreeGrafter"/>
</dbReference>
<dbReference type="InterPro" id="IPR009091">
    <property type="entry name" value="RCC1/BLIP-II"/>
</dbReference>
<name>A0A1M6NIK6_9BACT</name>
<sequence>MSLYSLRRFGFLFVLLVLSMMHLGQESALSAAPMVAAGEDHTLALKADGRVWAWGGNEHGQLGDGGREDTTLPVMIPGLTDITAVAAGHGHSVAMEKNGTVWFWGYLPDAHMEKSIAMSFESPVRVEGLDHVIAIASGRLHSIALKDDGTVWTWYAVPPCPFECKYPIILEPLQIQGLQDIVQIFFKGRRLIGIRKDGGVYEWNCNGGGEGKTDCPAKAVPGTDGVGSFNILK</sequence>
<dbReference type="SUPFAM" id="SSF50985">
    <property type="entry name" value="RCC1/BLIP-II"/>
    <property type="match status" value="1"/>
</dbReference>
<dbReference type="Gene3D" id="2.130.10.30">
    <property type="entry name" value="Regulator of chromosome condensation 1/beta-lactamase-inhibitor protein II"/>
    <property type="match status" value="1"/>
</dbReference>
<evidence type="ECO:0000313" key="1">
    <source>
        <dbReference type="EMBL" id="SHJ95503.1"/>
    </source>
</evidence>